<dbReference type="PANTHER" id="PTHR42742">
    <property type="entry name" value="TRANSCRIPTIONAL REPRESSOR MPRA"/>
    <property type="match status" value="1"/>
</dbReference>
<comment type="cofactor">
    <cofactor evidence="3">
        <name>Zn(2+)</name>
        <dbReference type="ChEBI" id="CHEBI:29105"/>
    </cofactor>
    <text evidence="3">Binds 1 zinc ion per subunit.</text>
</comment>
<evidence type="ECO:0000256" key="2">
    <source>
        <dbReference type="ARBA" id="ARBA00022833"/>
    </source>
</evidence>
<dbReference type="EMBL" id="KJ631379">
    <property type="protein sequence ID" value="AIF25924.1"/>
    <property type="molecule type" value="Genomic_DNA"/>
</dbReference>
<dbReference type="InterPro" id="IPR046457">
    <property type="entry name" value="PMI_typeI_cat"/>
</dbReference>
<reference evidence="6" key="1">
    <citation type="submission" date="2014-03" db="EMBL/GenBank/DDBJ databases">
        <title>A sequence of cellulolytic fosmid clone of goat rumen metagenome.</title>
        <authorList>
            <person name="Lee K.-T."/>
            <person name="Kim J.-Y."/>
            <person name="Kim Y.-J."/>
            <person name="Ahn J.-H."/>
            <person name="Park M.-N."/>
            <person name="Kim J.-H."/>
            <person name="Kim T.-H."/>
        </authorList>
    </citation>
    <scope>NUCLEOTIDE SEQUENCE</scope>
</reference>
<dbReference type="InterPro" id="IPR014628">
    <property type="entry name" value="Man6P_isomerase_Firm_short"/>
</dbReference>
<proteinExistence type="predicted"/>
<sequence>MKPYKFEPYLKTTLWGGYQIAPFKGIFTAQPNIGESWEISGVPGHESRAIERGLIDDVDVGLTLTELIDKYKGLLVGQKVYKKYGNQFPLLVKFIDSRQDLSVQVHPDDKLAMERHGCQGKTEMWYIIKSDVGAKIYSGLKKSITPDEYEQLANAPVPETAPDGLPSSSHSPMQDVIATHEAHDGDLFFLPAGRLHAIGAGNFLAEIQETSDITYRVYDFGRKDAHGQPRELHIQQARDAIDYRVWPEYRSSYDSTKPISQLVNCPHFVVHRVVVQVASQVDFHCDSFVVVMCLWGEANINGISIRQGETILVPACENVLYIFGNASFLTATIG</sequence>
<feature type="active site" evidence="4">
    <location>
        <position position="216"/>
    </location>
</feature>
<dbReference type="CDD" id="cd07010">
    <property type="entry name" value="cupin_PMI_type_I_N_bac"/>
    <property type="match status" value="1"/>
</dbReference>
<dbReference type="PANTHER" id="PTHR42742:SF3">
    <property type="entry name" value="FRUCTOKINASE"/>
    <property type="match status" value="1"/>
</dbReference>
<dbReference type="GO" id="GO:0008270">
    <property type="term" value="F:zinc ion binding"/>
    <property type="evidence" value="ECO:0007669"/>
    <property type="project" value="InterPro"/>
</dbReference>
<dbReference type="Pfam" id="PF20511">
    <property type="entry name" value="PMI_typeI_cat"/>
    <property type="match status" value="1"/>
</dbReference>
<evidence type="ECO:0000256" key="1">
    <source>
        <dbReference type="ARBA" id="ARBA00022723"/>
    </source>
</evidence>
<evidence type="ECO:0000256" key="3">
    <source>
        <dbReference type="PIRSR" id="PIRSR036894-1"/>
    </source>
</evidence>
<dbReference type="GO" id="GO:0005975">
    <property type="term" value="P:carbohydrate metabolic process"/>
    <property type="evidence" value="ECO:0007669"/>
    <property type="project" value="InterPro"/>
</dbReference>
<evidence type="ECO:0000259" key="5">
    <source>
        <dbReference type="Pfam" id="PF20511"/>
    </source>
</evidence>
<name>A0A0B4N007_9BACT</name>
<accession>A0A0B4N007</accession>
<feature type="domain" description="Phosphomannose isomerase type I catalytic" evidence="5">
    <location>
        <begin position="30"/>
        <end position="116"/>
    </location>
</feature>
<organism evidence="6">
    <name type="scientific">uncultured bacterium Ad_087_C16_contig1</name>
    <dbReference type="NCBI Taxonomy" id="1489281"/>
    <lineage>
        <taxon>Bacteria</taxon>
        <taxon>environmental samples</taxon>
    </lineage>
</organism>
<dbReference type="PIRSF" id="PIRSF036894">
    <property type="entry name" value="PMI_Firm_short"/>
    <property type="match status" value="1"/>
</dbReference>
<feature type="binding site" evidence="3">
    <location>
        <position position="196"/>
    </location>
    <ligand>
        <name>Zn(2+)</name>
        <dbReference type="ChEBI" id="CHEBI:29105"/>
    </ligand>
</feature>
<dbReference type="InterPro" id="IPR051804">
    <property type="entry name" value="Carb_Metab_Reg_Kinase/Isom"/>
</dbReference>
<dbReference type="AlphaFoldDB" id="A0A0B4N007"/>
<protein>
    <submittedName>
        <fullName evidence="6">Putative transcriptional regulator</fullName>
    </submittedName>
</protein>
<evidence type="ECO:0000313" key="6">
    <source>
        <dbReference type="EMBL" id="AIF25924.1"/>
    </source>
</evidence>
<dbReference type="SUPFAM" id="SSF51182">
    <property type="entry name" value="RmlC-like cupins"/>
    <property type="match status" value="1"/>
</dbReference>
<dbReference type="GO" id="GO:0004476">
    <property type="term" value="F:mannose-6-phosphate isomerase activity"/>
    <property type="evidence" value="ECO:0007669"/>
    <property type="project" value="InterPro"/>
</dbReference>
<feature type="binding site" evidence="3">
    <location>
        <position position="106"/>
    </location>
    <ligand>
        <name>Zn(2+)</name>
        <dbReference type="ChEBI" id="CHEBI:29105"/>
    </ligand>
</feature>
<dbReference type="InterPro" id="IPR014710">
    <property type="entry name" value="RmlC-like_jellyroll"/>
</dbReference>
<dbReference type="InterPro" id="IPR011051">
    <property type="entry name" value="RmlC_Cupin_sf"/>
</dbReference>
<keyword evidence="2 3" id="KW-0862">Zinc</keyword>
<feature type="binding site" evidence="3">
    <location>
        <position position="123"/>
    </location>
    <ligand>
        <name>Zn(2+)</name>
        <dbReference type="ChEBI" id="CHEBI:29105"/>
    </ligand>
</feature>
<dbReference type="Gene3D" id="2.60.120.10">
    <property type="entry name" value="Jelly Rolls"/>
    <property type="match status" value="2"/>
</dbReference>
<keyword evidence="1 3" id="KW-0479">Metal-binding</keyword>
<evidence type="ECO:0000256" key="4">
    <source>
        <dbReference type="PIRSR" id="PIRSR036894-2"/>
    </source>
</evidence>